<proteinExistence type="predicted"/>
<feature type="chain" id="PRO_5042024396" description="MD-2-related lipid-recognition domain-containing protein" evidence="2">
    <location>
        <begin position="18"/>
        <end position="185"/>
    </location>
</feature>
<evidence type="ECO:0000313" key="3">
    <source>
        <dbReference type="EMBL" id="KAJ9589074.1"/>
    </source>
</evidence>
<name>A0AAD7ZYF7_DIPPU</name>
<keyword evidence="4" id="KW-1185">Reference proteome</keyword>
<gene>
    <name evidence="3" type="ORF">L9F63_017633</name>
</gene>
<feature type="signal peptide" evidence="2">
    <location>
        <begin position="1"/>
        <end position="17"/>
    </location>
</feature>
<dbReference type="EMBL" id="JASPKZ010005282">
    <property type="protein sequence ID" value="KAJ9589074.1"/>
    <property type="molecule type" value="Genomic_DNA"/>
</dbReference>
<evidence type="ECO:0000313" key="4">
    <source>
        <dbReference type="Proteomes" id="UP001233999"/>
    </source>
</evidence>
<dbReference type="AlphaFoldDB" id="A0AAD7ZYF7"/>
<protein>
    <recommendedName>
        <fullName evidence="5">MD-2-related lipid-recognition domain-containing protein</fullName>
    </recommendedName>
</protein>
<evidence type="ECO:0000256" key="2">
    <source>
        <dbReference type="SAM" id="SignalP"/>
    </source>
</evidence>
<evidence type="ECO:0008006" key="5">
    <source>
        <dbReference type="Google" id="ProtNLM"/>
    </source>
</evidence>
<keyword evidence="1 2" id="KW-0732">Signal</keyword>
<accession>A0AAD7ZYF7</accession>
<sequence>MALLHLILCSLVATSFAFKVGSGIKCKKILTADYMQQCQNEPNTPVVFTDMVVLQINEKEYAFNGKIEFVESVGAPWKLHFQLDTCTSKEDPKSCDKFIKFSVDDICEKLPQENQVWSGFVKQMKLQKNCPLLPKVYDIEDIVIGADSAKYFPVGPGYYKLKIEGFTNSKKLLCVDIAFTISCGK</sequence>
<dbReference type="InterPro" id="IPR036846">
    <property type="entry name" value="GM2-AP_sf"/>
</dbReference>
<dbReference type="Proteomes" id="UP001233999">
    <property type="component" value="Unassembled WGS sequence"/>
</dbReference>
<reference evidence="3" key="1">
    <citation type="journal article" date="2023" name="IScience">
        <title>Live-bearing cockroach genome reveals convergent evolutionary mechanisms linked to viviparity in insects and beyond.</title>
        <authorList>
            <person name="Fouks B."/>
            <person name="Harrison M.C."/>
            <person name="Mikhailova A.A."/>
            <person name="Marchal E."/>
            <person name="English S."/>
            <person name="Carruthers M."/>
            <person name="Jennings E.C."/>
            <person name="Chiamaka E.L."/>
            <person name="Frigard R.A."/>
            <person name="Pippel M."/>
            <person name="Attardo G.M."/>
            <person name="Benoit J.B."/>
            <person name="Bornberg-Bauer E."/>
            <person name="Tobe S.S."/>
        </authorList>
    </citation>
    <scope>NUCLEOTIDE SEQUENCE</scope>
    <source>
        <strain evidence="3">Stay&amp;Tobe</strain>
    </source>
</reference>
<comment type="caution">
    <text evidence="3">The sequence shown here is derived from an EMBL/GenBank/DDBJ whole genome shotgun (WGS) entry which is preliminary data.</text>
</comment>
<dbReference type="Gene3D" id="2.70.220.10">
    <property type="entry name" value="Ganglioside GM2 activator"/>
    <property type="match status" value="1"/>
</dbReference>
<organism evidence="3 4">
    <name type="scientific">Diploptera punctata</name>
    <name type="common">Pacific beetle cockroach</name>
    <dbReference type="NCBI Taxonomy" id="6984"/>
    <lineage>
        <taxon>Eukaryota</taxon>
        <taxon>Metazoa</taxon>
        <taxon>Ecdysozoa</taxon>
        <taxon>Arthropoda</taxon>
        <taxon>Hexapoda</taxon>
        <taxon>Insecta</taxon>
        <taxon>Pterygota</taxon>
        <taxon>Neoptera</taxon>
        <taxon>Polyneoptera</taxon>
        <taxon>Dictyoptera</taxon>
        <taxon>Blattodea</taxon>
        <taxon>Blaberoidea</taxon>
        <taxon>Blaberidae</taxon>
        <taxon>Diplopterinae</taxon>
        <taxon>Diploptera</taxon>
    </lineage>
</organism>
<reference evidence="3" key="2">
    <citation type="submission" date="2023-05" db="EMBL/GenBank/DDBJ databases">
        <authorList>
            <person name="Fouks B."/>
        </authorList>
    </citation>
    <scope>NUCLEOTIDE SEQUENCE</scope>
    <source>
        <strain evidence="3">Stay&amp;Tobe</strain>
        <tissue evidence="3">Testes</tissue>
    </source>
</reference>
<evidence type="ECO:0000256" key="1">
    <source>
        <dbReference type="ARBA" id="ARBA00022729"/>
    </source>
</evidence>